<organism evidence="2 3">
    <name type="scientific">Affinibrenneria salicis</name>
    <dbReference type="NCBI Taxonomy" id="2590031"/>
    <lineage>
        <taxon>Bacteria</taxon>
        <taxon>Pseudomonadati</taxon>
        <taxon>Pseudomonadota</taxon>
        <taxon>Gammaproteobacteria</taxon>
        <taxon>Enterobacterales</taxon>
        <taxon>Pectobacteriaceae</taxon>
        <taxon>Affinibrenneria</taxon>
    </lineage>
</organism>
<reference evidence="2 3" key="1">
    <citation type="submission" date="2019-09" db="EMBL/GenBank/DDBJ databases">
        <authorList>
            <person name="Li Y."/>
        </authorList>
    </citation>
    <scope>NUCLEOTIDE SEQUENCE [LARGE SCALE GENOMIC DNA]</scope>
    <source>
        <strain evidence="2 3">L3-3HA</strain>
    </source>
</reference>
<dbReference type="InterPro" id="IPR023213">
    <property type="entry name" value="CAT-like_dom_sf"/>
</dbReference>
<dbReference type="AlphaFoldDB" id="A0A5J5G3A8"/>
<dbReference type="OrthoDB" id="9757559at2"/>
<sequence length="451" mass="50909">MAETERNADWLPLTLAQLDFWEEFTLYPERPISTVAHYIDIQGAVDAAALAEAITMTIRESDVFALRFQFARHGPAPLQRCDPAWAPPLRRVDLRDSDHPLAAARRHMQHDVEQRLDLLSQPLAAHWLIRVGETRYLWYIRAHHIIIDGYGMALIEHRCAGLYAHFLGQRAAGVAFHPFARYLAGEQAYSASPRCAADRRYWRHYLASPVSLPVLHKGGGDYGAPSLHFSCQPSERFGADLQRLAGRCDIGWPDLLLALSGAYLFHHLAHKVCGERQTLPLWVPFMNRRCPVAAWVPALAVNILPLWINIGAQERLGEFLQRVMGELHSQRAHGRYRIEQIAADQRLPSSGSRYFFSPLVNVLPFDAPGFVGCRTSRHVIASGPGDGFNLTWRGQMDGGGLIADVDADPALYREEAFFRHRQTLPAFMLRAVRETALNQRLQDLLNAPDQR</sequence>
<dbReference type="InterPro" id="IPR001242">
    <property type="entry name" value="Condensation_dom"/>
</dbReference>
<name>A0A5J5G3A8_9GAMM</name>
<dbReference type="EMBL" id="VYKJ01000003">
    <property type="protein sequence ID" value="KAA9001417.1"/>
    <property type="molecule type" value="Genomic_DNA"/>
</dbReference>
<dbReference type="Gene3D" id="3.30.559.10">
    <property type="entry name" value="Chloramphenicol acetyltransferase-like domain"/>
    <property type="match status" value="1"/>
</dbReference>
<dbReference type="Pfam" id="PF00668">
    <property type="entry name" value="Condensation"/>
    <property type="match status" value="1"/>
</dbReference>
<evidence type="ECO:0000313" key="2">
    <source>
        <dbReference type="EMBL" id="KAA9001417.1"/>
    </source>
</evidence>
<dbReference type="GO" id="GO:0003824">
    <property type="term" value="F:catalytic activity"/>
    <property type="evidence" value="ECO:0007669"/>
    <property type="project" value="InterPro"/>
</dbReference>
<comment type="caution">
    <text evidence="2">The sequence shown here is derived from an EMBL/GenBank/DDBJ whole genome shotgun (WGS) entry which is preliminary data.</text>
</comment>
<keyword evidence="3" id="KW-1185">Reference proteome</keyword>
<feature type="domain" description="Condensation" evidence="1">
    <location>
        <begin position="9"/>
        <end position="444"/>
    </location>
</feature>
<proteinExistence type="predicted"/>
<dbReference type="Proteomes" id="UP000335415">
    <property type="component" value="Unassembled WGS sequence"/>
</dbReference>
<protein>
    <submittedName>
        <fullName evidence="2">Condensation protein</fullName>
    </submittedName>
</protein>
<accession>A0A5J5G3A8</accession>
<gene>
    <name evidence="2" type="ORF">FJU30_08695</name>
</gene>
<evidence type="ECO:0000259" key="1">
    <source>
        <dbReference type="Pfam" id="PF00668"/>
    </source>
</evidence>
<dbReference type="Gene3D" id="3.30.559.30">
    <property type="entry name" value="Nonribosomal peptide synthetase, condensation domain"/>
    <property type="match status" value="1"/>
</dbReference>
<dbReference type="SUPFAM" id="SSF52777">
    <property type="entry name" value="CoA-dependent acyltransferases"/>
    <property type="match status" value="2"/>
</dbReference>
<evidence type="ECO:0000313" key="3">
    <source>
        <dbReference type="Proteomes" id="UP000335415"/>
    </source>
</evidence>